<comment type="caution">
    <text evidence="8">The sequence shown here is derived from an EMBL/GenBank/DDBJ whole genome shotgun (WGS) entry which is preliminary data.</text>
</comment>
<protein>
    <submittedName>
        <fullName evidence="8">L-cystine uptake protein TcyP</fullName>
    </submittedName>
</protein>
<evidence type="ECO:0000256" key="2">
    <source>
        <dbReference type="ARBA" id="ARBA00022448"/>
    </source>
</evidence>
<evidence type="ECO:0000313" key="8">
    <source>
        <dbReference type="EMBL" id="PTQ55100.1"/>
    </source>
</evidence>
<dbReference type="PRINTS" id="PR00173">
    <property type="entry name" value="EDTRNSPORT"/>
</dbReference>
<feature type="transmembrane region" description="Helical" evidence="7">
    <location>
        <begin position="221"/>
        <end position="239"/>
    </location>
</feature>
<feature type="transmembrane region" description="Helical" evidence="7">
    <location>
        <begin position="40"/>
        <end position="58"/>
    </location>
</feature>
<feature type="transmembrane region" description="Helical" evidence="7">
    <location>
        <begin position="6"/>
        <end position="28"/>
    </location>
</feature>
<evidence type="ECO:0000256" key="3">
    <source>
        <dbReference type="ARBA" id="ARBA00022475"/>
    </source>
</evidence>
<dbReference type="InterPro" id="IPR036458">
    <property type="entry name" value="Na:dicarbo_symporter_sf"/>
</dbReference>
<feature type="transmembrane region" description="Helical" evidence="7">
    <location>
        <begin position="358"/>
        <end position="379"/>
    </location>
</feature>
<accession>A0A2R6XXF2</accession>
<evidence type="ECO:0000256" key="5">
    <source>
        <dbReference type="ARBA" id="ARBA00022989"/>
    </source>
</evidence>
<evidence type="ECO:0000256" key="4">
    <source>
        <dbReference type="ARBA" id="ARBA00022692"/>
    </source>
</evidence>
<dbReference type="GO" id="GO:0005886">
    <property type="term" value="C:plasma membrane"/>
    <property type="evidence" value="ECO:0007669"/>
    <property type="project" value="UniProtKB-SubCell"/>
</dbReference>
<dbReference type="PANTHER" id="PTHR42865">
    <property type="entry name" value="PROTON/GLUTAMATE-ASPARTATE SYMPORTER"/>
    <property type="match status" value="1"/>
</dbReference>
<feature type="transmembrane region" description="Helical" evidence="7">
    <location>
        <begin position="245"/>
        <end position="271"/>
    </location>
</feature>
<evidence type="ECO:0000256" key="1">
    <source>
        <dbReference type="ARBA" id="ARBA00004651"/>
    </source>
</evidence>
<feature type="transmembrane region" description="Helical" evidence="7">
    <location>
        <begin position="70"/>
        <end position="94"/>
    </location>
</feature>
<dbReference type="Gene3D" id="1.10.3860.10">
    <property type="entry name" value="Sodium:dicarboxylate symporter"/>
    <property type="match status" value="1"/>
</dbReference>
<keyword evidence="2" id="KW-0813">Transport</keyword>
<sequence>MQHNVISALSSNAISLSLALVAVLFLAWMRSKKISFGTRVMVALGLGLIAGLVIHQLSASYESLQTFGQMFVNLIKMIVMPLVVASVISGITSLKQPEQLGRIGSMTIGLFLITTGLAAIIGLFTALLIHPGQGIELVPPADFKAREIPTFWQVILDLWPVNPIDDMAKGKVVPVIIFALFFALAMVKLDSKKPELVQPIKQFIQSFTNIMYEVTKSIIRLTPYGVFMLIASMTAAYGLETLLPLMKVIITTYVALFLHFLIVFLPMIIFLDRVNPIVFLRKIAPMMAVAFTTRSSYAVLPINIEIMVKRLKIPENIASFVAPLGTAMNYNGCGGVWPAVVAIFAAEAYGIPLGITDYILLVLVAMISSIGVAGVPGPASISTTVVLTTMGLPLEALGLVLAIDALVDMGRTLINRTGDPIIALFIARREGVFDEKAFYEPDEELSESFQGE</sequence>
<keyword evidence="6 7" id="KW-0472">Membrane</keyword>
<evidence type="ECO:0000313" key="9">
    <source>
        <dbReference type="Proteomes" id="UP000244338"/>
    </source>
</evidence>
<proteinExistence type="predicted"/>
<reference evidence="9" key="1">
    <citation type="journal article" date="2018" name="Sci. Rep.">
        <title>Lignite coal burning seam in the remote Altai Mountains harbors a hydrogen-driven thermophilic microbial community.</title>
        <authorList>
            <person name="Kadnikov V.V."/>
            <person name="Mardanov A.V."/>
            <person name="Ivasenko D.A."/>
            <person name="Antsiferov D.V."/>
            <person name="Beletsky A.V."/>
            <person name="Karnachuk O.V."/>
            <person name="Ravin N.V."/>
        </authorList>
    </citation>
    <scope>NUCLEOTIDE SEQUENCE [LARGE SCALE GENOMIC DNA]</scope>
</reference>
<keyword evidence="3" id="KW-1003">Cell membrane</keyword>
<comment type="subcellular location">
    <subcellularLocation>
        <location evidence="1">Cell membrane</location>
        <topology evidence="1">Multi-pass membrane protein</topology>
    </subcellularLocation>
</comment>
<feature type="transmembrane region" description="Helical" evidence="7">
    <location>
        <begin position="172"/>
        <end position="189"/>
    </location>
</feature>
<evidence type="ECO:0000256" key="6">
    <source>
        <dbReference type="ARBA" id="ARBA00023136"/>
    </source>
</evidence>
<dbReference type="AlphaFoldDB" id="A0A2R6XXF2"/>
<dbReference type="PANTHER" id="PTHR42865:SF7">
    <property type="entry name" value="PROTON_GLUTAMATE-ASPARTATE SYMPORTER"/>
    <property type="match status" value="1"/>
</dbReference>
<keyword evidence="5 7" id="KW-1133">Transmembrane helix</keyword>
<dbReference type="SUPFAM" id="SSF118215">
    <property type="entry name" value="Proton glutamate symport protein"/>
    <property type="match status" value="1"/>
</dbReference>
<gene>
    <name evidence="8" type="ORF">BSOLF_0321</name>
</gene>
<name>A0A2R6XXF2_9BACL</name>
<feature type="transmembrane region" description="Helical" evidence="7">
    <location>
        <begin position="385"/>
        <end position="407"/>
    </location>
</feature>
<dbReference type="GO" id="GO:0015293">
    <property type="term" value="F:symporter activity"/>
    <property type="evidence" value="ECO:0007669"/>
    <property type="project" value="UniProtKB-KW"/>
</dbReference>
<feature type="transmembrane region" description="Helical" evidence="7">
    <location>
        <begin position="106"/>
        <end position="129"/>
    </location>
</feature>
<organism evidence="8 9">
    <name type="scientific">Candidatus Carbonibacillus altaicus</name>
    <dbReference type="NCBI Taxonomy" id="2163959"/>
    <lineage>
        <taxon>Bacteria</taxon>
        <taxon>Bacillati</taxon>
        <taxon>Bacillota</taxon>
        <taxon>Bacilli</taxon>
        <taxon>Bacillales</taxon>
        <taxon>Candidatus Carbonibacillus</taxon>
    </lineage>
</organism>
<evidence type="ECO:0000256" key="7">
    <source>
        <dbReference type="SAM" id="Phobius"/>
    </source>
</evidence>
<dbReference type="Proteomes" id="UP000244338">
    <property type="component" value="Unassembled WGS sequence"/>
</dbReference>
<dbReference type="EMBL" id="PEBX01000195">
    <property type="protein sequence ID" value="PTQ55100.1"/>
    <property type="molecule type" value="Genomic_DNA"/>
</dbReference>
<keyword evidence="4 7" id="KW-0812">Transmembrane</keyword>
<dbReference type="Pfam" id="PF00375">
    <property type="entry name" value="SDF"/>
    <property type="match status" value="1"/>
</dbReference>
<dbReference type="InterPro" id="IPR001991">
    <property type="entry name" value="Na-dicarboxylate_symporter"/>
</dbReference>